<evidence type="ECO:0000313" key="3">
    <source>
        <dbReference type="Proteomes" id="UP001210211"/>
    </source>
</evidence>
<dbReference type="PROSITE" id="PS50878">
    <property type="entry name" value="RT_POL"/>
    <property type="match status" value="1"/>
</dbReference>
<dbReference type="CDD" id="cd01650">
    <property type="entry name" value="RT_nLTR_like"/>
    <property type="match status" value="1"/>
</dbReference>
<evidence type="ECO:0000259" key="1">
    <source>
        <dbReference type="PROSITE" id="PS50878"/>
    </source>
</evidence>
<dbReference type="InterPro" id="IPR000477">
    <property type="entry name" value="RT_dom"/>
</dbReference>
<accession>A0AAD5ZCX3</accession>
<dbReference type="AlphaFoldDB" id="A0AAD5ZCX3"/>
<comment type="caution">
    <text evidence="2">The sequence shown here is derived from an EMBL/GenBank/DDBJ whole genome shotgun (WGS) entry which is preliminary data.</text>
</comment>
<feature type="domain" description="Reverse transcriptase" evidence="1">
    <location>
        <begin position="1"/>
        <end position="205"/>
    </location>
</feature>
<dbReference type="Proteomes" id="UP001210211">
    <property type="component" value="Unassembled WGS sequence"/>
</dbReference>
<dbReference type="EMBL" id="JAMRDG010000002">
    <property type="protein sequence ID" value="KAJ3691252.1"/>
    <property type="molecule type" value="Genomic_DNA"/>
</dbReference>
<sequence>MISENFIVAREMISLLSSSSNPSVMIKIDFTKAFDTVDWSFLNTILAQRGFPTNYINWINLLLTTSVSSVLINGYRSRPFKHKRGVRQGDPISPFLFLLAADVLARMLEGAATALSSALSPRFPSPFFLLQYADDTLIFASADNKTLSTLKLVLHLFAKASGLHVNANKSTFVPFNLSPLQTDMVNSALGFKLSDLPVDYLGLPLTKYKPDRASFQPILDKIEQRLSGWKGKLLSRAGRITLASAVLSAIPAYFMSVFKLPVWLVKSIDKVRRRFIWGMNAQGNQRIPLISWQNVCLPKVVGGLGLCDLQLQNLALLLRWFWRLYDAPASLWSSVSRLLYSPVHGANSPINWNSAGSFFWKDIRSLRFYFQISAATVLGDGTKTSFWFDNWGGEPLVYCDKSMIKPPHPKISLRQALPLLNQLLPEPRNLKESYICSALHGLTLGPQSDTVSFRWSNTGKFSVSSTYLSLALAGKFKTSFLICWKLKVRPSVKLFLFLLFNNRLLTQQQLQRRNISVGNPCVLCAAHAFEDALHLFFQCPFITEIWNTVRQLINAPPMVVSHSLQDSVASSFMTLRGDDKLQTWLAVTLWRVWIERNNVIFRQATSSTSSTVARISQEAMECIRWL</sequence>
<evidence type="ECO:0000313" key="2">
    <source>
        <dbReference type="EMBL" id="KAJ3691252.1"/>
    </source>
</evidence>
<organism evidence="2 3">
    <name type="scientific">Rhynchospora tenuis</name>
    <dbReference type="NCBI Taxonomy" id="198213"/>
    <lineage>
        <taxon>Eukaryota</taxon>
        <taxon>Viridiplantae</taxon>
        <taxon>Streptophyta</taxon>
        <taxon>Embryophyta</taxon>
        <taxon>Tracheophyta</taxon>
        <taxon>Spermatophyta</taxon>
        <taxon>Magnoliopsida</taxon>
        <taxon>Liliopsida</taxon>
        <taxon>Poales</taxon>
        <taxon>Cyperaceae</taxon>
        <taxon>Cyperoideae</taxon>
        <taxon>Rhynchosporeae</taxon>
        <taxon>Rhynchospora</taxon>
    </lineage>
</organism>
<keyword evidence="3" id="KW-1185">Reference proteome</keyword>
<dbReference type="InterPro" id="IPR026960">
    <property type="entry name" value="RVT-Znf"/>
</dbReference>
<dbReference type="Pfam" id="PF00078">
    <property type="entry name" value="RVT_1"/>
    <property type="match status" value="1"/>
</dbReference>
<reference evidence="2 3" key="1">
    <citation type="journal article" date="2022" name="Cell">
        <title>Repeat-based holocentromeres influence genome architecture and karyotype evolution.</title>
        <authorList>
            <person name="Hofstatter P.G."/>
            <person name="Thangavel G."/>
            <person name="Lux T."/>
            <person name="Neumann P."/>
            <person name="Vondrak T."/>
            <person name="Novak P."/>
            <person name="Zhang M."/>
            <person name="Costa L."/>
            <person name="Castellani M."/>
            <person name="Scott A."/>
            <person name="Toegelov H."/>
            <person name="Fuchs J."/>
            <person name="Mata-Sucre Y."/>
            <person name="Dias Y."/>
            <person name="Vanzela A.L.L."/>
            <person name="Huettel B."/>
            <person name="Almeida C.C.S."/>
            <person name="Simkova H."/>
            <person name="Souza G."/>
            <person name="Pedrosa-Harand A."/>
            <person name="Macas J."/>
            <person name="Mayer K.F.X."/>
            <person name="Houben A."/>
            <person name="Marques A."/>
        </authorList>
    </citation>
    <scope>NUCLEOTIDE SEQUENCE [LARGE SCALE GENOMIC DNA]</scope>
    <source>
        <strain evidence="2">RhyTen1mFocal</strain>
    </source>
</reference>
<name>A0AAD5ZCX3_9POAL</name>
<protein>
    <recommendedName>
        <fullName evidence="1">Reverse transcriptase domain-containing protein</fullName>
    </recommendedName>
</protein>
<dbReference type="SUPFAM" id="SSF56672">
    <property type="entry name" value="DNA/RNA polymerases"/>
    <property type="match status" value="1"/>
</dbReference>
<dbReference type="PANTHER" id="PTHR33116">
    <property type="entry name" value="REVERSE TRANSCRIPTASE ZINC-BINDING DOMAIN-CONTAINING PROTEIN-RELATED-RELATED"/>
    <property type="match status" value="1"/>
</dbReference>
<dbReference type="PANTHER" id="PTHR33116:SF78">
    <property type="entry name" value="OS12G0587133 PROTEIN"/>
    <property type="match status" value="1"/>
</dbReference>
<proteinExistence type="predicted"/>
<gene>
    <name evidence="2" type="ORF">LUZ61_020416</name>
</gene>
<dbReference type="Pfam" id="PF13966">
    <property type="entry name" value="zf-RVT"/>
    <property type="match status" value="1"/>
</dbReference>
<dbReference type="InterPro" id="IPR043502">
    <property type="entry name" value="DNA/RNA_pol_sf"/>
</dbReference>